<keyword evidence="7" id="KW-0406">Ion transport</keyword>
<keyword evidence="10" id="KW-0998">Cell outer membrane</keyword>
<dbReference type="InterPro" id="IPR050298">
    <property type="entry name" value="Gram-neg_bact_OMP"/>
</dbReference>
<evidence type="ECO:0000313" key="14">
    <source>
        <dbReference type="EMBL" id="WAV97792.1"/>
    </source>
</evidence>
<dbReference type="InterPro" id="IPR002299">
    <property type="entry name" value="Porin_Neis"/>
</dbReference>
<dbReference type="InterPro" id="IPR023614">
    <property type="entry name" value="Porin_dom_sf"/>
</dbReference>
<keyword evidence="3" id="KW-0813">Transport</keyword>
<dbReference type="PANTHER" id="PTHR34501:SF9">
    <property type="entry name" value="MAJOR OUTER MEMBRANE PROTEIN P.IA"/>
    <property type="match status" value="1"/>
</dbReference>
<protein>
    <submittedName>
        <fullName evidence="13">Porin</fullName>
    </submittedName>
</protein>
<dbReference type="EMBL" id="CP098248">
    <property type="protein sequence ID" value="WAV97792.1"/>
    <property type="molecule type" value="Genomic_DNA"/>
</dbReference>
<evidence type="ECO:0000313" key="15">
    <source>
        <dbReference type="Proteomes" id="UP001164794"/>
    </source>
</evidence>
<evidence type="ECO:0000259" key="12">
    <source>
        <dbReference type="Pfam" id="PF13609"/>
    </source>
</evidence>
<evidence type="ECO:0000256" key="10">
    <source>
        <dbReference type="ARBA" id="ARBA00023237"/>
    </source>
</evidence>
<dbReference type="SUPFAM" id="SSF56935">
    <property type="entry name" value="Porins"/>
    <property type="match status" value="1"/>
</dbReference>
<dbReference type="InterPro" id="IPR033900">
    <property type="entry name" value="Gram_neg_porin_domain"/>
</dbReference>
<reference evidence="14" key="1">
    <citation type="journal article" date="2022" name="Front. Microbiol.">
        <title>New perspectives on an old grouping: The genomic and phenotypic variability of Oxalobacter formigenes and the implications for calcium oxalate stone prevention.</title>
        <authorList>
            <person name="Chmiel J.A."/>
            <person name="Carr C."/>
            <person name="Stuivenberg G.A."/>
            <person name="Venema R."/>
            <person name="Chanyi R.M."/>
            <person name="Al K.F."/>
            <person name="Giguere D."/>
            <person name="Say H."/>
            <person name="Akouris P.P."/>
            <person name="Dominguez Romero S.A."/>
            <person name="Kwong A."/>
            <person name="Tai V."/>
            <person name="Koval S.F."/>
            <person name="Razvi H."/>
            <person name="Bjazevic J."/>
            <person name="Burton J.P."/>
        </authorList>
    </citation>
    <scope>NUCLEOTIDE SEQUENCE</scope>
    <source>
        <strain evidence="14">HOxNP-1</strain>
    </source>
</reference>
<comment type="subunit">
    <text evidence="2">Homotrimer.</text>
</comment>
<dbReference type="CDD" id="cd00342">
    <property type="entry name" value="gram_neg_porins"/>
    <property type="match status" value="1"/>
</dbReference>
<keyword evidence="15" id="KW-1185">Reference proteome</keyword>
<evidence type="ECO:0000256" key="8">
    <source>
        <dbReference type="ARBA" id="ARBA00023114"/>
    </source>
</evidence>
<keyword evidence="6 11" id="KW-0732">Signal</keyword>
<dbReference type="AlphaFoldDB" id="A0A9E9LNW3"/>
<feature type="domain" description="Porin" evidence="12">
    <location>
        <begin position="7"/>
        <end position="343"/>
    </location>
</feature>
<dbReference type="PRINTS" id="PR00184">
    <property type="entry name" value="NEISSPPORIN"/>
</dbReference>
<dbReference type="PRINTS" id="PR00182">
    <property type="entry name" value="ECOLNEIPORIN"/>
</dbReference>
<comment type="subcellular location">
    <subcellularLocation>
        <location evidence="1">Cell outer membrane</location>
        <topology evidence="1">Multi-pass membrane protein</topology>
    </subcellularLocation>
</comment>
<dbReference type="GO" id="GO:0034220">
    <property type="term" value="P:monoatomic ion transmembrane transport"/>
    <property type="evidence" value="ECO:0007669"/>
    <property type="project" value="InterPro"/>
</dbReference>
<organism evidence="13">
    <name type="scientific">Oxalobacter aliiformigenes</name>
    <dbReference type="NCBI Taxonomy" id="2946593"/>
    <lineage>
        <taxon>Bacteria</taxon>
        <taxon>Pseudomonadati</taxon>
        <taxon>Pseudomonadota</taxon>
        <taxon>Betaproteobacteria</taxon>
        <taxon>Burkholderiales</taxon>
        <taxon>Oxalobacteraceae</taxon>
        <taxon>Oxalobacter</taxon>
    </lineage>
</organism>
<evidence type="ECO:0000313" key="13">
    <source>
        <dbReference type="EMBL" id="WAV91988.1"/>
    </source>
</evidence>
<sequence>MKKTLFALALAGVFAGAAQAQSHVTVYGIVDTGIAKQTGKDTYMTHNYESSLGFRGTEDLGNGYKAMFQLEHRLNLNDGTVYGGNPDIDWYGGANVGIGTPFGTFRLGRVDELPTETLRTLDPFNQDSIASMTLSTQRSTHIDNTIRYDSPNLSGLQIGATYSLGKNTKGSDRDNAFARAGADNDGYAGSVLYDNGTVTLLGNWSRLADSNKSYIWNLGGAYAWGPLRLSLAYEKTHDKGWYNAERSLSENSGVADSSLINGVASKMDNWILGLNYRIGQGTFKAAFNYVKVKDVNGMSLADGGNYWNGHSSADLKKYAIGYTYDLSKRTSLYGMVAYTDYENEAISNFFNGSGYNEDSVTGVQIGITHKF</sequence>
<evidence type="ECO:0000256" key="11">
    <source>
        <dbReference type="SAM" id="SignalP"/>
    </source>
</evidence>
<gene>
    <name evidence="14" type="ORF">NB645_03435</name>
    <name evidence="13" type="ORF">NB646_04525</name>
</gene>
<evidence type="ECO:0000256" key="3">
    <source>
        <dbReference type="ARBA" id="ARBA00022448"/>
    </source>
</evidence>
<evidence type="ECO:0000256" key="9">
    <source>
        <dbReference type="ARBA" id="ARBA00023136"/>
    </source>
</evidence>
<keyword evidence="8" id="KW-0626">Porin</keyword>
<evidence type="ECO:0000256" key="2">
    <source>
        <dbReference type="ARBA" id="ARBA00011233"/>
    </source>
</evidence>
<evidence type="ECO:0000256" key="6">
    <source>
        <dbReference type="ARBA" id="ARBA00022729"/>
    </source>
</evidence>
<dbReference type="PANTHER" id="PTHR34501">
    <property type="entry name" value="PROTEIN YDDL-RELATED"/>
    <property type="match status" value="1"/>
</dbReference>
<evidence type="ECO:0000256" key="7">
    <source>
        <dbReference type="ARBA" id="ARBA00023065"/>
    </source>
</evidence>
<feature type="chain" id="PRO_5044698172" evidence="11">
    <location>
        <begin position="21"/>
        <end position="371"/>
    </location>
</feature>
<name>A0A9E9LNW3_9BURK</name>
<dbReference type="Proteomes" id="UP001164819">
    <property type="component" value="Chromosome"/>
</dbReference>
<dbReference type="Pfam" id="PF13609">
    <property type="entry name" value="Porin_4"/>
    <property type="match status" value="1"/>
</dbReference>
<reference evidence="13" key="2">
    <citation type="journal article" date="2022" name="Front. Microbiol.">
        <title>New perspectives on an old grouping: The genomic and phenotypic variability of Oxalobacter formigenes and the implications for calcium oxalate stone prevention.</title>
        <authorList>
            <person name="Chmiel J.A."/>
            <person name="Carr C."/>
            <person name="Stuivenberg G.A."/>
            <person name="Venema R."/>
            <person name="Chanyi R.M."/>
            <person name="Al K.F."/>
            <person name="Giguere D."/>
            <person name="Say H."/>
            <person name="Akouris P.P."/>
            <person name="Dominguez Romero S.A."/>
            <person name="Kwong A."/>
            <person name="Tai V."/>
            <person name="Koval S.F."/>
            <person name="Razvi H."/>
            <person name="Bjazevic J."/>
            <person name="Burton J.P."/>
        </authorList>
    </citation>
    <scope>NUCLEOTIDE SEQUENCE</scope>
    <source>
        <strain evidence="13">OxK</strain>
    </source>
</reference>
<dbReference type="Gene3D" id="2.40.160.10">
    <property type="entry name" value="Porin"/>
    <property type="match status" value="1"/>
</dbReference>
<keyword evidence="9" id="KW-0472">Membrane</keyword>
<dbReference type="RefSeq" id="WP_269265332.1">
    <property type="nucleotide sequence ID" value="NZ_CP098248.1"/>
</dbReference>
<dbReference type="GO" id="GO:0015288">
    <property type="term" value="F:porin activity"/>
    <property type="evidence" value="ECO:0007669"/>
    <property type="project" value="UniProtKB-KW"/>
</dbReference>
<dbReference type="EMBL" id="CP098251">
    <property type="protein sequence ID" value="WAV91988.1"/>
    <property type="molecule type" value="Genomic_DNA"/>
</dbReference>
<evidence type="ECO:0000256" key="1">
    <source>
        <dbReference type="ARBA" id="ARBA00004571"/>
    </source>
</evidence>
<feature type="signal peptide" evidence="11">
    <location>
        <begin position="1"/>
        <end position="20"/>
    </location>
</feature>
<keyword evidence="4" id="KW-1134">Transmembrane beta strand</keyword>
<evidence type="ECO:0000256" key="4">
    <source>
        <dbReference type="ARBA" id="ARBA00022452"/>
    </source>
</evidence>
<accession>A0A9E9LNW3</accession>
<evidence type="ECO:0000256" key="5">
    <source>
        <dbReference type="ARBA" id="ARBA00022692"/>
    </source>
</evidence>
<dbReference type="Proteomes" id="UP001164794">
    <property type="component" value="Chromosome"/>
</dbReference>
<keyword evidence="5" id="KW-0812">Transmembrane</keyword>
<dbReference type="GO" id="GO:0009279">
    <property type="term" value="C:cell outer membrane"/>
    <property type="evidence" value="ECO:0007669"/>
    <property type="project" value="UniProtKB-SubCell"/>
</dbReference>
<dbReference type="GO" id="GO:0046930">
    <property type="term" value="C:pore complex"/>
    <property type="evidence" value="ECO:0007669"/>
    <property type="project" value="UniProtKB-KW"/>
</dbReference>
<proteinExistence type="predicted"/>
<dbReference type="InterPro" id="IPR001702">
    <property type="entry name" value="Porin_Gram-ve"/>
</dbReference>